<accession>A0A1G2LEC8</accession>
<evidence type="ECO:0000313" key="2">
    <source>
        <dbReference type="EMBL" id="OHA09978.1"/>
    </source>
</evidence>
<feature type="domain" description="RNase H type-1" evidence="1">
    <location>
        <begin position="5"/>
        <end position="142"/>
    </location>
</feature>
<dbReference type="GO" id="GO:0003676">
    <property type="term" value="F:nucleic acid binding"/>
    <property type="evidence" value="ECO:0007669"/>
    <property type="project" value="InterPro"/>
</dbReference>
<dbReference type="InterPro" id="IPR012337">
    <property type="entry name" value="RNaseH-like_sf"/>
</dbReference>
<dbReference type="Gene3D" id="3.30.420.10">
    <property type="entry name" value="Ribonuclease H-like superfamily/Ribonuclease H"/>
    <property type="match status" value="1"/>
</dbReference>
<reference evidence="2 3" key="1">
    <citation type="journal article" date="2016" name="Nat. Commun.">
        <title>Thousands of microbial genomes shed light on interconnected biogeochemical processes in an aquifer system.</title>
        <authorList>
            <person name="Anantharaman K."/>
            <person name="Brown C.T."/>
            <person name="Hug L.A."/>
            <person name="Sharon I."/>
            <person name="Castelle C.J."/>
            <person name="Probst A.J."/>
            <person name="Thomas B.C."/>
            <person name="Singh A."/>
            <person name="Wilkins M.J."/>
            <person name="Karaoz U."/>
            <person name="Brodie E.L."/>
            <person name="Williams K.H."/>
            <person name="Hubbard S.S."/>
            <person name="Banfield J.F."/>
        </authorList>
    </citation>
    <scope>NUCLEOTIDE SEQUENCE [LARGE SCALE GENOMIC DNA]</scope>
</reference>
<evidence type="ECO:0000313" key="3">
    <source>
        <dbReference type="Proteomes" id="UP000178977"/>
    </source>
</evidence>
<organism evidence="2 3">
    <name type="scientific">Candidatus Sungbacteria bacterium RIFCSPLOWO2_01_FULL_60_25</name>
    <dbReference type="NCBI Taxonomy" id="1802281"/>
    <lineage>
        <taxon>Bacteria</taxon>
        <taxon>Candidatus Sungiibacteriota</taxon>
    </lineage>
</organism>
<dbReference type="PROSITE" id="PS50879">
    <property type="entry name" value="RNASE_H_1"/>
    <property type="match status" value="1"/>
</dbReference>
<dbReference type="Proteomes" id="UP000178977">
    <property type="component" value="Unassembled WGS sequence"/>
</dbReference>
<dbReference type="AlphaFoldDB" id="A0A1G2LEC8"/>
<evidence type="ECO:0000259" key="1">
    <source>
        <dbReference type="PROSITE" id="PS50879"/>
    </source>
</evidence>
<dbReference type="EMBL" id="MHQT01000008">
    <property type="protein sequence ID" value="OHA09978.1"/>
    <property type="molecule type" value="Genomic_DNA"/>
</dbReference>
<dbReference type="SUPFAM" id="SSF53098">
    <property type="entry name" value="Ribonuclease H-like"/>
    <property type="match status" value="1"/>
</dbReference>
<sequence>MTKERQPKLIIYTDGGSRGNPGPAALGVVFMDASGKVIKEYGKALGRRTNNEAEYEAVLFGLQKARALFGREKISGMQVEVRMDSELVSRQLAGEYKVEEERLWPIFMKIWNTRMDFPNIAFRHVPREENRRADAMVNHALDHEQGSLLGEK</sequence>
<dbReference type="Pfam" id="PF13456">
    <property type="entry name" value="RVT_3"/>
    <property type="match status" value="1"/>
</dbReference>
<dbReference type="STRING" id="1802281.A3A44_01535"/>
<proteinExistence type="predicted"/>
<dbReference type="PANTHER" id="PTHR46387:SF2">
    <property type="entry name" value="RIBONUCLEASE HI"/>
    <property type="match status" value="1"/>
</dbReference>
<gene>
    <name evidence="2" type="ORF">A3A44_01535</name>
</gene>
<dbReference type="PANTHER" id="PTHR46387">
    <property type="entry name" value="POLYNUCLEOTIDYL TRANSFERASE, RIBONUCLEASE H-LIKE SUPERFAMILY PROTEIN"/>
    <property type="match status" value="1"/>
</dbReference>
<dbReference type="InterPro" id="IPR002156">
    <property type="entry name" value="RNaseH_domain"/>
</dbReference>
<name>A0A1G2LEC8_9BACT</name>
<protein>
    <recommendedName>
        <fullName evidence="1">RNase H type-1 domain-containing protein</fullName>
    </recommendedName>
</protein>
<dbReference type="InterPro" id="IPR036397">
    <property type="entry name" value="RNaseH_sf"/>
</dbReference>
<dbReference type="CDD" id="cd09279">
    <property type="entry name" value="RNase_HI_like"/>
    <property type="match status" value="1"/>
</dbReference>
<dbReference type="GO" id="GO:0004523">
    <property type="term" value="F:RNA-DNA hybrid ribonuclease activity"/>
    <property type="evidence" value="ECO:0007669"/>
    <property type="project" value="InterPro"/>
</dbReference>
<comment type="caution">
    <text evidence="2">The sequence shown here is derived from an EMBL/GenBank/DDBJ whole genome shotgun (WGS) entry which is preliminary data.</text>
</comment>